<protein>
    <submittedName>
        <fullName evidence="1">Uncharacterized protein</fullName>
    </submittedName>
</protein>
<organism evidence="1 2">
    <name type="scientific">Heracleum sosnowskyi</name>
    <dbReference type="NCBI Taxonomy" id="360622"/>
    <lineage>
        <taxon>Eukaryota</taxon>
        <taxon>Viridiplantae</taxon>
        <taxon>Streptophyta</taxon>
        <taxon>Embryophyta</taxon>
        <taxon>Tracheophyta</taxon>
        <taxon>Spermatophyta</taxon>
        <taxon>Magnoliopsida</taxon>
        <taxon>eudicotyledons</taxon>
        <taxon>Gunneridae</taxon>
        <taxon>Pentapetalae</taxon>
        <taxon>asterids</taxon>
        <taxon>campanulids</taxon>
        <taxon>Apiales</taxon>
        <taxon>Apiaceae</taxon>
        <taxon>Apioideae</taxon>
        <taxon>apioid superclade</taxon>
        <taxon>Tordylieae</taxon>
        <taxon>Tordyliinae</taxon>
        <taxon>Heracleum</taxon>
    </lineage>
</organism>
<dbReference type="Proteomes" id="UP001237642">
    <property type="component" value="Unassembled WGS sequence"/>
</dbReference>
<accession>A0AAD8IC63</accession>
<sequence>MGFKHGFTLFGEVKDSKHVITGLEELTSIRLLNLGGCVSCLPSYTEQLFQIYSGLGHEIIICTKFPDWISLSSNRGSTVSLELLPNVSHNFLGMILCFKSFEDSVISYSVKNTNKDFVWSGKSYISYHTSMMIIVPKSIFSISDGDEKIELTADAEILGIHLMHKNECDDTIVNVERNSTFSLDECDDTKPASSEDPSKLWAKMTKSASGHFEKNNILKAHRQNEEETLAAELDC</sequence>
<comment type="caution">
    <text evidence="1">The sequence shown here is derived from an EMBL/GenBank/DDBJ whole genome shotgun (WGS) entry which is preliminary data.</text>
</comment>
<proteinExistence type="predicted"/>
<evidence type="ECO:0000313" key="2">
    <source>
        <dbReference type="Proteomes" id="UP001237642"/>
    </source>
</evidence>
<evidence type="ECO:0000313" key="1">
    <source>
        <dbReference type="EMBL" id="KAK1382361.1"/>
    </source>
</evidence>
<dbReference type="EMBL" id="JAUIZM010000005">
    <property type="protein sequence ID" value="KAK1382361.1"/>
    <property type="molecule type" value="Genomic_DNA"/>
</dbReference>
<dbReference type="AlphaFoldDB" id="A0AAD8IC63"/>
<name>A0AAD8IC63_9APIA</name>
<reference evidence="1" key="1">
    <citation type="submission" date="2023-02" db="EMBL/GenBank/DDBJ databases">
        <title>Genome of toxic invasive species Heracleum sosnowskyi carries increased number of genes despite the absence of recent whole-genome duplications.</title>
        <authorList>
            <person name="Schelkunov M."/>
            <person name="Shtratnikova V."/>
            <person name="Makarenko M."/>
            <person name="Klepikova A."/>
            <person name="Omelchenko D."/>
            <person name="Novikova G."/>
            <person name="Obukhova E."/>
            <person name="Bogdanov V."/>
            <person name="Penin A."/>
            <person name="Logacheva M."/>
        </authorList>
    </citation>
    <scope>NUCLEOTIDE SEQUENCE</scope>
    <source>
        <strain evidence="1">Hsosn_3</strain>
        <tissue evidence="1">Leaf</tissue>
    </source>
</reference>
<reference evidence="1" key="2">
    <citation type="submission" date="2023-05" db="EMBL/GenBank/DDBJ databases">
        <authorList>
            <person name="Schelkunov M.I."/>
        </authorList>
    </citation>
    <scope>NUCLEOTIDE SEQUENCE</scope>
    <source>
        <strain evidence="1">Hsosn_3</strain>
        <tissue evidence="1">Leaf</tissue>
    </source>
</reference>
<gene>
    <name evidence="1" type="ORF">POM88_020096</name>
</gene>
<keyword evidence="2" id="KW-1185">Reference proteome</keyword>